<evidence type="ECO:0000259" key="4">
    <source>
        <dbReference type="PROSITE" id="PS51193"/>
    </source>
</evidence>
<dbReference type="InterPro" id="IPR045028">
    <property type="entry name" value="DinG/Rad3-like"/>
</dbReference>
<feature type="domain" description="Helicase ATP-binding" evidence="4">
    <location>
        <begin position="1"/>
        <end position="138"/>
    </location>
</feature>
<dbReference type="Pfam" id="PF06733">
    <property type="entry name" value="DEAD_2"/>
    <property type="match status" value="1"/>
</dbReference>
<evidence type="ECO:0000256" key="3">
    <source>
        <dbReference type="ARBA" id="ARBA00022840"/>
    </source>
</evidence>
<dbReference type="GO" id="GO:0005524">
    <property type="term" value="F:ATP binding"/>
    <property type="evidence" value="ECO:0007669"/>
    <property type="project" value="UniProtKB-KW"/>
</dbReference>
<dbReference type="Proteomes" id="UP000694580">
    <property type="component" value="Unplaced"/>
</dbReference>
<dbReference type="PANTHER" id="PTHR11472:SF47">
    <property type="entry name" value="FANCONI ANEMIA GROUP J PROTEIN"/>
    <property type="match status" value="1"/>
</dbReference>
<dbReference type="PANTHER" id="PTHR11472">
    <property type="entry name" value="DNA REPAIR DEAD HELICASE RAD3/XP-D SUBFAMILY MEMBER"/>
    <property type="match status" value="1"/>
</dbReference>
<accession>A0AAY4D4R3</accession>
<keyword evidence="1" id="KW-0547">Nucleotide-binding</keyword>
<dbReference type="GO" id="GO:0005634">
    <property type="term" value="C:nucleus"/>
    <property type="evidence" value="ECO:0007669"/>
    <property type="project" value="TreeGrafter"/>
</dbReference>
<evidence type="ECO:0000313" key="5">
    <source>
        <dbReference type="Ensembl" id="ENSDCDP00010040114.1"/>
    </source>
</evidence>
<dbReference type="GO" id="GO:0016787">
    <property type="term" value="F:hydrolase activity"/>
    <property type="evidence" value="ECO:0007669"/>
    <property type="project" value="UniProtKB-KW"/>
</dbReference>
<dbReference type="GO" id="GO:0003677">
    <property type="term" value="F:DNA binding"/>
    <property type="evidence" value="ECO:0007669"/>
    <property type="project" value="InterPro"/>
</dbReference>
<keyword evidence="6" id="KW-1185">Reference proteome</keyword>
<dbReference type="Gene3D" id="3.40.50.300">
    <property type="entry name" value="P-loop containing nucleotide triphosphate hydrolases"/>
    <property type="match status" value="2"/>
</dbReference>
<dbReference type="AlphaFoldDB" id="A0AAY4D4R3"/>
<evidence type="ECO:0000313" key="6">
    <source>
        <dbReference type="Proteomes" id="UP000694580"/>
    </source>
</evidence>
<dbReference type="GO" id="GO:1990918">
    <property type="term" value="P:double-strand break repair involved in meiotic recombination"/>
    <property type="evidence" value="ECO:0007669"/>
    <property type="project" value="TreeGrafter"/>
</dbReference>
<keyword evidence="2" id="KW-0378">Hydrolase</keyword>
<organism evidence="5 6">
    <name type="scientific">Denticeps clupeoides</name>
    <name type="common">denticle herring</name>
    <dbReference type="NCBI Taxonomy" id="299321"/>
    <lineage>
        <taxon>Eukaryota</taxon>
        <taxon>Metazoa</taxon>
        <taxon>Chordata</taxon>
        <taxon>Craniata</taxon>
        <taxon>Vertebrata</taxon>
        <taxon>Euteleostomi</taxon>
        <taxon>Actinopterygii</taxon>
        <taxon>Neopterygii</taxon>
        <taxon>Teleostei</taxon>
        <taxon>Clupei</taxon>
        <taxon>Clupeiformes</taxon>
        <taxon>Denticipitoidei</taxon>
        <taxon>Denticipitidae</taxon>
        <taxon>Denticeps</taxon>
    </lineage>
</organism>
<sequence>IGEKHCRFYHNVHKMREQSTLQWDHGMLQAWDIEDLVRLGNKLRSCSYYAARELMQGASIVFCPYNYLLDPLIRESMDINLSGQIVVLDEAHNIEDCARESASYTLNQTQLLAAREEVEGMVTYNIRPANHKALLAFCCSLLNWLQESSSELKQREFESSCKVWTGREVLAVFHRLGITAETFSLLQRHLLAVLEKEERAGLVRGREEMVQVPTISSSTQSVLKSLFMVIEYLYRQDCRFADDYRVALQQTYTWTTAPDLPDAQGFFSRPQRRRGNTRTKSLVHTLSFWCLNPAVAFSDLSGSVHSIVLTSGTLSPMASFSSELGVKFSIQLEASHVISKSQVWVGTIGMGPQGRKLCATFQHAETFAFQDEVGTLLLKVCQAVSRGVLCFLPSYKVVHSSSALPGGPGVFLKCLQWCVDCYICAG</sequence>
<reference evidence="5" key="2">
    <citation type="submission" date="2025-09" db="UniProtKB">
        <authorList>
            <consortium name="Ensembl"/>
        </authorList>
    </citation>
    <scope>IDENTIFICATION</scope>
</reference>
<proteinExistence type="predicted"/>
<dbReference type="InterPro" id="IPR014013">
    <property type="entry name" value="Helic_SF1/SF2_ATP-bd_DinG/Rad3"/>
</dbReference>
<evidence type="ECO:0000256" key="1">
    <source>
        <dbReference type="ARBA" id="ARBA00022741"/>
    </source>
</evidence>
<dbReference type="InterPro" id="IPR027417">
    <property type="entry name" value="P-loop_NTPase"/>
</dbReference>
<gene>
    <name evidence="5" type="primary">LOC114773283</name>
</gene>
<protein>
    <recommendedName>
        <fullName evidence="4">Helicase ATP-binding domain-containing protein</fullName>
    </recommendedName>
</protein>
<dbReference type="PROSITE" id="PS51193">
    <property type="entry name" value="HELICASE_ATP_BIND_2"/>
    <property type="match status" value="1"/>
</dbReference>
<dbReference type="Ensembl" id="ENSDCDT00010049936.1">
    <property type="protein sequence ID" value="ENSDCDP00010040114.1"/>
    <property type="gene ID" value="ENSDCDG00010025646.1"/>
</dbReference>
<name>A0AAY4D4R3_9TELE</name>
<dbReference type="GO" id="GO:0003678">
    <property type="term" value="F:DNA helicase activity"/>
    <property type="evidence" value="ECO:0007669"/>
    <property type="project" value="InterPro"/>
</dbReference>
<evidence type="ECO:0000256" key="2">
    <source>
        <dbReference type="ARBA" id="ARBA00022801"/>
    </source>
</evidence>
<keyword evidence="3" id="KW-0067">ATP-binding</keyword>
<dbReference type="InterPro" id="IPR010614">
    <property type="entry name" value="RAD3-like_helicase_DEAD"/>
</dbReference>
<reference evidence="5" key="1">
    <citation type="submission" date="2025-08" db="UniProtKB">
        <authorList>
            <consortium name="Ensembl"/>
        </authorList>
    </citation>
    <scope>IDENTIFICATION</scope>
</reference>
<dbReference type="GeneTree" id="ENSGT00950000182970"/>
<dbReference type="GO" id="GO:0006289">
    <property type="term" value="P:nucleotide-excision repair"/>
    <property type="evidence" value="ECO:0007669"/>
    <property type="project" value="TreeGrafter"/>
</dbReference>